<dbReference type="GO" id="GO:0008840">
    <property type="term" value="F:4-hydroxy-tetrahydrodipicolinate synthase activity"/>
    <property type="evidence" value="ECO:0007669"/>
    <property type="project" value="TreeGrafter"/>
</dbReference>
<evidence type="ECO:0000256" key="3">
    <source>
        <dbReference type="PIRSR" id="PIRSR001365-1"/>
    </source>
</evidence>
<keyword evidence="6" id="KW-1185">Reference proteome</keyword>
<dbReference type="AlphaFoldDB" id="A0A5C4WCM2"/>
<gene>
    <name evidence="5" type="ORF">FH608_022560</name>
</gene>
<organism evidence="5 6">
    <name type="scientific">Nonomuraea phyllanthi</name>
    <dbReference type="NCBI Taxonomy" id="2219224"/>
    <lineage>
        <taxon>Bacteria</taxon>
        <taxon>Bacillati</taxon>
        <taxon>Actinomycetota</taxon>
        <taxon>Actinomycetes</taxon>
        <taxon>Streptosporangiales</taxon>
        <taxon>Streptosporangiaceae</taxon>
        <taxon>Nonomuraea</taxon>
    </lineage>
</organism>
<keyword evidence="1 2" id="KW-0456">Lyase</keyword>
<dbReference type="SMART" id="SM01130">
    <property type="entry name" value="DHDPS"/>
    <property type="match status" value="1"/>
</dbReference>
<sequence>MRTVLNDVVAVTVTPFDAGGAVDLDANAKLVRRLVAAGVNVITPNGNTGEFYALSPAERRQVLESTVAAAGDGVTVVAGVGLDAVSAVESARHARDVGARMVMVHQPVHPYVSGEGWVAYHREIADAVPELGVVPYIRSARVTGAEVRRLGEQCPNVLGVKYAVPDPVRFASVARDAGLDRFAWLCGLAEPYTPSYWAVGARGFTSGLVTAAPSLTLRMRDALRAGDYPAAMRVWEAIRRFEELRGADASADNVSVVKEALAQLGLCRRDVRPPSRALPETVREEVAAILAAWQGEEA</sequence>
<evidence type="ECO:0000313" key="6">
    <source>
        <dbReference type="Proteomes" id="UP000312512"/>
    </source>
</evidence>
<evidence type="ECO:0000256" key="2">
    <source>
        <dbReference type="PIRNR" id="PIRNR001365"/>
    </source>
</evidence>
<feature type="active site" description="Proton donor/acceptor" evidence="3">
    <location>
        <position position="136"/>
    </location>
</feature>
<proteinExistence type="inferred from homology"/>
<comment type="caution">
    <text evidence="5">The sequence shown here is derived from an EMBL/GenBank/DDBJ whole genome shotgun (WGS) entry which is preliminary data.</text>
</comment>
<feature type="binding site" evidence="4">
    <location>
        <position position="48"/>
    </location>
    <ligand>
        <name>pyruvate</name>
        <dbReference type="ChEBI" id="CHEBI:15361"/>
    </ligand>
</feature>
<dbReference type="PANTHER" id="PTHR12128">
    <property type="entry name" value="DIHYDRODIPICOLINATE SYNTHASE"/>
    <property type="match status" value="1"/>
</dbReference>
<accession>A0A5C4WCM2</accession>
<dbReference type="EMBL" id="VDLX02000008">
    <property type="protein sequence ID" value="KAB8193105.1"/>
    <property type="molecule type" value="Genomic_DNA"/>
</dbReference>
<dbReference type="Gene3D" id="3.20.20.70">
    <property type="entry name" value="Aldolase class I"/>
    <property type="match status" value="1"/>
</dbReference>
<evidence type="ECO:0000313" key="5">
    <source>
        <dbReference type="EMBL" id="KAB8193105.1"/>
    </source>
</evidence>
<evidence type="ECO:0000256" key="1">
    <source>
        <dbReference type="ARBA" id="ARBA00023239"/>
    </source>
</evidence>
<dbReference type="Proteomes" id="UP000312512">
    <property type="component" value="Unassembled WGS sequence"/>
</dbReference>
<dbReference type="PANTHER" id="PTHR12128:SF19">
    <property type="entry name" value="5-DEHYDRO-4-DEOXYGLUCARATE DEHYDRATASE 2-RELATED"/>
    <property type="match status" value="1"/>
</dbReference>
<dbReference type="CDD" id="cd00408">
    <property type="entry name" value="DHDPS-like"/>
    <property type="match status" value="1"/>
</dbReference>
<reference evidence="5 6" key="1">
    <citation type="submission" date="2019-10" db="EMBL/GenBank/DDBJ databases">
        <title>Nonomuraea sp. nov., isolated from Phyllanthus amarus.</title>
        <authorList>
            <person name="Klykleung N."/>
            <person name="Tanasupawat S."/>
        </authorList>
    </citation>
    <scope>NUCLEOTIDE SEQUENCE [LARGE SCALE GENOMIC DNA]</scope>
    <source>
        <strain evidence="5 6">PA1-10</strain>
    </source>
</reference>
<dbReference type="OrthoDB" id="9778880at2"/>
<comment type="similarity">
    <text evidence="2">Belongs to the DapA family.</text>
</comment>
<dbReference type="SUPFAM" id="SSF51569">
    <property type="entry name" value="Aldolase"/>
    <property type="match status" value="1"/>
</dbReference>
<protein>
    <submittedName>
        <fullName evidence="5">Dihydrodipicolinate synthase family protein</fullName>
    </submittedName>
</protein>
<dbReference type="Pfam" id="PF00701">
    <property type="entry name" value="DHDPS"/>
    <property type="match status" value="1"/>
</dbReference>
<evidence type="ECO:0000256" key="4">
    <source>
        <dbReference type="PIRSR" id="PIRSR001365-2"/>
    </source>
</evidence>
<dbReference type="InterPro" id="IPR002220">
    <property type="entry name" value="DapA-like"/>
</dbReference>
<feature type="active site" description="Schiff-base intermediate with substrate" evidence="3">
    <location>
        <position position="161"/>
    </location>
</feature>
<dbReference type="InterPro" id="IPR013785">
    <property type="entry name" value="Aldolase_TIM"/>
</dbReference>
<dbReference type="PIRSF" id="PIRSF001365">
    <property type="entry name" value="DHDPS"/>
    <property type="match status" value="1"/>
</dbReference>
<name>A0A5C4WCM2_9ACTN</name>